<evidence type="ECO:0000313" key="2">
    <source>
        <dbReference type="Proteomes" id="UP000298138"/>
    </source>
</evidence>
<keyword evidence="2" id="KW-1185">Reference proteome</keyword>
<dbReference type="InParanoid" id="A0A4S2MMV2"/>
<proteinExistence type="predicted"/>
<gene>
    <name evidence="1" type="ORF">EX30DRAFT_156303</name>
</gene>
<evidence type="ECO:0000313" key="1">
    <source>
        <dbReference type="EMBL" id="TGZ78420.1"/>
    </source>
</evidence>
<sequence>MGRGIRGSGESRHPFSQLTWRAGAAGSSCRRWRLSSRWRFRRRTARTREICVCLLCLHPGNDLQQCSAVFSSRELPGRQPLSCLIFDHLEWPASSELVEAMHRVCGARGRRRRVEGRRGRRWSMAVGGGGEEGEIVVVG</sequence>
<dbReference type="Proteomes" id="UP000298138">
    <property type="component" value="Unassembled WGS sequence"/>
</dbReference>
<protein>
    <submittedName>
        <fullName evidence="1">Uncharacterized protein</fullName>
    </submittedName>
</protein>
<name>A0A4S2MMV2_9PEZI</name>
<organism evidence="1 2">
    <name type="scientific">Ascodesmis nigricans</name>
    <dbReference type="NCBI Taxonomy" id="341454"/>
    <lineage>
        <taxon>Eukaryota</taxon>
        <taxon>Fungi</taxon>
        <taxon>Dikarya</taxon>
        <taxon>Ascomycota</taxon>
        <taxon>Pezizomycotina</taxon>
        <taxon>Pezizomycetes</taxon>
        <taxon>Pezizales</taxon>
        <taxon>Ascodesmidaceae</taxon>
        <taxon>Ascodesmis</taxon>
    </lineage>
</organism>
<dbReference type="AlphaFoldDB" id="A0A4S2MMV2"/>
<dbReference type="EMBL" id="ML220141">
    <property type="protein sequence ID" value="TGZ78420.1"/>
    <property type="molecule type" value="Genomic_DNA"/>
</dbReference>
<reference evidence="1 2" key="1">
    <citation type="submission" date="2019-04" db="EMBL/GenBank/DDBJ databases">
        <title>Comparative genomics and transcriptomics to analyze fruiting body development in filamentous ascomycetes.</title>
        <authorList>
            <consortium name="DOE Joint Genome Institute"/>
            <person name="Lutkenhaus R."/>
            <person name="Traeger S."/>
            <person name="Breuer J."/>
            <person name="Kuo A."/>
            <person name="Lipzen A."/>
            <person name="Pangilinan J."/>
            <person name="Dilworth D."/>
            <person name="Sandor L."/>
            <person name="Poggeler S."/>
            <person name="Barry K."/>
            <person name="Grigoriev I.V."/>
            <person name="Nowrousian M."/>
        </authorList>
    </citation>
    <scope>NUCLEOTIDE SEQUENCE [LARGE SCALE GENOMIC DNA]</scope>
    <source>
        <strain evidence="1 2">CBS 389.68</strain>
    </source>
</reference>
<accession>A0A4S2MMV2</accession>